<dbReference type="Pfam" id="PF00010">
    <property type="entry name" value="HLH"/>
    <property type="match status" value="1"/>
</dbReference>
<dbReference type="FunFam" id="4.10.280.10:FF:000016">
    <property type="entry name" value="Sterol regulatory element-binding transcription factor 1"/>
    <property type="match status" value="1"/>
</dbReference>
<evidence type="ECO:0000256" key="15">
    <source>
        <dbReference type="ARBA" id="ARBA00023163"/>
    </source>
</evidence>
<evidence type="ECO:0000256" key="3">
    <source>
        <dbReference type="ARBA" id="ARBA00004557"/>
    </source>
</evidence>
<feature type="compositionally biased region" description="Polar residues" evidence="24">
    <location>
        <begin position="83"/>
        <end position="93"/>
    </location>
</feature>
<dbReference type="Gene3D" id="4.10.280.10">
    <property type="entry name" value="Helix-loop-helix DNA-binding domain"/>
    <property type="match status" value="1"/>
</dbReference>
<dbReference type="Proteomes" id="UP000694415">
    <property type="component" value="Unplaced"/>
</dbReference>
<keyword evidence="9" id="KW-0805">Transcription regulation</keyword>
<dbReference type="GO" id="GO:0010886">
    <property type="term" value="P:positive regulation of cholesterol storage"/>
    <property type="evidence" value="ECO:0007669"/>
    <property type="project" value="Ensembl"/>
</dbReference>
<dbReference type="PANTHER" id="PTHR46062:SF3">
    <property type="entry name" value="STEROL REGULATORY ELEMENT-BINDING PROTEIN 2"/>
    <property type="match status" value="1"/>
</dbReference>
<evidence type="ECO:0000256" key="24">
    <source>
        <dbReference type="SAM" id="MobiDB-lite"/>
    </source>
</evidence>
<feature type="compositionally biased region" description="Low complexity" evidence="24">
    <location>
        <begin position="94"/>
        <end position="104"/>
    </location>
</feature>
<feature type="transmembrane region" description="Helical" evidence="25">
    <location>
        <begin position="1200"/>
        <end position="1221"/>
    </location>
</feature>
<dbReference type="GO" id="GO:0042632">
    <property type="term" value="P:cholesterol homeostasis"/>
    <property type="evidence" value="ECO:0007669"/>
    <property type="project" value="Ensembl"/>
</dbReference>
<reference evidence="27" key="1">
    <citation type="submission" date="2025-08" db="UniProtKB">
        <authorList>
            <consortium name="Ensembl"/>
        </authorList>
    </citation>
    <scope>IDENTIFICATION</scope>
</reference>
<dbReference type="PROSITE" id="PS50888">
    <property type="entry name" value="BHLH"/>
    <property type="match status" value="1"/>
</dbReference>
<keyword evidence="19" id="KW-0968">Cytoplasmic vesicle</keyword>
<evidence type="ECO:0000256" key="12">
    <source>
        <dbReference type="ARBA" id="ARBA00023125"/>
    </source>
</evidence>
<keyword evidence="17" id="KW-0753">Steroid metabolism</keyword>
<evidence type="ECO:0000256" key="6">
    <source>
        <dbReference type="ARBA" id="ARBA00022692"/>
    </source>
</evidence>
<keyword evidence="10" id="KW-0333">Golgi apparatus</keyword>
<keyword evidence="5" id="KW-0153">Cholesterol metabolism</keyword>
<evidence type="ECO:0000256" key="18">
    <source>
        <dbReference type="ARBA" id="ARBA00023242"/>
    </source>
</evidence>
<keyword evidence="28" id="KW-1185">Reference proteome</keyword>
<keyword evidence="16" id="KW-1207">Sterol metabolism</keyword>
<dbReference type="InterPro" id="IPR036638">
    <property type="entry name" value="HLH_DNA-bd_sf"/>
</dbReference>
<evidence type="ECO:0000256" key="2">
    <source>
        <dbReference type="ARBA" id="ARBA00004477"/>
    </source>
</evidence>
<evidence type="ECO:0000256" key="23">
    <source>
        <dbReference type="ARBA" id="ARBA00045168"/>
    </source>
</evidence>
<evidence type="ECO:0000256" key="4">
    <source>
        <dbReference type="ARBA" id="ARBA00004653"/>
    </source>
</evidence>
<evidence type="ECO:0000256" key="5">
    <source>
        <dbReference type="ARBA" id="ARBA00022548"/>
    </source>
</evidence>
<comment type="function">
    <text evidence="23">Precursor of the transcription factor form (Processed sterol regulatory element-binding protein 2), which is embedded in the endoplasmic reticulum membrane. Low sterol concentrations promote processing of this form, releasing the transcription factor form that translocates into the nucleus and activates transcription of genes involved in cholesterol biosynthesis.</text>
</comment>
<evidence type="ECO:0000313" key="28">
    <source>
        <dbReference type="Proteomes" id="UP000694415"/>
    </source>
</evidence>
<feature type="region of interest" description="Disordered" evidence="24">
    <location>
        <begin position="53"/>
        <end position="133"/>
    </location>
</feature>
<dbReference type="GO" id="GO:0045542">
    <property type="term" value="P:positive regulation of cholesterol biosynthetic process"/>
    <property type="evidence" value="ECO:0007669"/>
    <property type="project" value="Ensembl"/>
</dbReference>
<dbReference type="InterPro" id="IPR011598">
    <property type="entry name" value="bHLH_dom"/>
</dbReference>
<feature type="domain" description="BHLH" evidence="26">
    <location>
        <begin position="319"/>
        <end position="369"/>
    </location>
</feature>
<reference evidence="27" key="2">
    <citation type="submission" date="2025-09" db="UniProtKB">
        <authorList>
            <consortium name="Ensembl"/>
        </authorList>
    </citation>
    <scope>IDENTIFICATION</scope>
</reference>
<dbReference type="PROSITE" id="PS00290">
    <property type="entry name" value="IG_MHC"/>
    <property type="match status" value="1"/>
</dbReference>
<organism evidence="27 28">
    <name type="scientific">Mus spicilegus</name>
    <name type="common">Mound-building mouse</name>
    <dbReference type="NCBI Taxonomy" id="10103"/>
    <lineage>
        <taxon>Eukaryota</taxon>
        <taxon>Metazoa</taxon>
        <taxon>Chordata</taxon>
        <taxon>Craniata</taxon>
        <taxon>Vertebrata</taxon>
        <taxon>Euteleostomi</taxon>
        <taxon>Mammalia</taxon>
        <taxon>Eutheria</taxon>
        <taxon>Euarchontoglires</taxon>
        <taxon>Glires</taxon>
        <taxon>Rodentia</taxon>
        <taxon>Myomorpha</taxon>
        <taxon>Muroidea</taxon>
        <taxon>Muridae</taxon>
        <taxon>Murinae</taxon>
        <taxon>Mus</taxon>
        <taxon>Mus</taxon>
    </lineage>
</organism>
<keyword evidence="15" id="KW-0804">Transcription</keyword>
<evidence type="ECO:0000256" key="11">
    <source>
        <dbReference type="ARBA" id="ARBA00023098"/>
    </source>
</evidence>
<dbReference type="Ensembl" id="ENSMSIT00000027226.1">
    <property type="protein sequence ID" value="ENSMSIP00000021602.1"/>
    <property type="gene ID" value="ENSMSIG00000018280.1"/>
</dbReference>
<feature type="region of interest" description="Disordered" evidence="24">
    <location>
        <begin position="1297"/>
        <end position="1319"/>
    </location>
</feature>
<evidence type="ECO:0000256" key="8">
    <source>
        <dbReference type="ARBA" id="ARBA00022989"/>
    </source>
</evidence>
<evidence type="ECO:0000313" key="27">
    <source>
        <dbReference type="Ensembl" id="ENSMSIP00000021602.1"/>
    </source>
</evidence>
<evidence type="ECO:0000256" key="13">
    <source>
        <dbReference type="ARBA" id="ARBA00023136"/>
    </source>
</evidence>
<feature type="compositionally biased region" description="Gly residues" evidence="24">
    <location>
        <begin position="55"/>
        <end position="64"/>
    </location>
</feature>
<dbReference type="GO" id="GO:0046983">
    <property type="term" value="F:protein dimerization activity"/>
    <property type="evidence" value="ECO:0007669"/>
    <property type="project" value="InterPro"/>
</dbReference>
<dbReference type="GO" id="GO:0070888">
    <property type="term" value="F:E-box binding"/>
    <property type="evidence" value="ECO:0007669"/>
    <property type="project" value="Ensembl"/>
</dbReference>
<evidence type="ECO:0000256" key="14">
    <source>
        <dbReference type="ARBA" id="ARBA00023159"/>
    </source>
</evidence>
<feature type="compositionally biased region" description="Pro residues" evidence="24">
    <location>
        <begin position="111"/>
        <end position="131"/>
    </location>
</feature>
<keyword evidence="6 25" id="KW-0812">Transmembrane</keyword>
<dbReference type="GO" id="GO:0032933">
    <property type="term" value="P:SREBP signaling pathway"/>
    <property type="evidence" value="ECO:0007669"/>
    <property type="project" value="Ensembl"/>
</dbReference>
<dbReference type="PANTHER" id="PTHR46062">
    <property type="entry name" value="STEROL REGULATORY ELEMENT-BINDING PROTEIN"/>
    <property type="match status" value="1"/>
</dbReference>
<dbReference type="SUPFAM" id="SSF47459">
    <property type="entry name" value="HLH, helix-loop-helix DNA-binding domain"/>
    <property type="match status" value="1"/>
</dbReference>
<dbReference type="GO" id="GO:0071404">
    <property type="term" value="P:cellular response to low-density lipoprotein particle stimulus"/>
    <property type="evidence" value="ECO:0007669"/>
    <property type="project" value="Ensembl"/>
</dbReference>
<evidence type="ECO:0000256" key="16">
    <source>
        <dbReference type="ARBA" id="ARBA00023166"/>
    </source>
</evidence>
<evidence type="ECO:0000256" key="7">
    <source>
        <dbReference type="ARBA" id="ARBA00022824"/>
    </source>
</evidence>
<dbReference type="GO" id="GO:0012507">
    <property type="term" value="C:ER to Golgi transport vesicle membrane"/>
    <property type="evidence" value="ECO:0007669"/>
    <property type="project" value="UniProtKB-SubCell"/>
</dbReference>
<sequence length="1319" mass="143837">MDESSELGVLETMETLTELGDELTLGDIDEMLQFVSNQVGEFPDLFSEQLCSSFPGGGSNGGSGNNSSGRGNSGGATDPAVQRSFSQVPLSTFSPSAASPQAPALQVKVSPTPPRATPVLQPRPQPQPQPPAQLQQQTVMITPTFSTAPQTRIIQQPLIYQNAATSFQVLQPQVQSLVTSPQVQPVTIQQQVQTVQAQRVLTQTANGTLQTLAPATVQTVAAPQVQQVPVLVQPQIIKTDSLVLTTLKTDGSPVMAAVQNPALTALTAPIQTAALQVPTLVGSNGTILTTMPVMMGQEKVPIKQVPGGVKQLDPPKEGERRTTHNIIEKRYRSSINDKIIELKDLVMGTDAKMHKSGVLRKAIDYIKYLQQVNHKLRQENMVLKLANQKNKLLKGIDLGSLVDSDVDLKIDDFNQNVLLMSPPASDSGSQAGFSPYSIDSEPGSPLLDDAKVKDEPDSPPVALGMVDRSRILLCVLTFLGLSFNPLTSLLQWGGAHNTDQHPYSGSGRSVLSLESGAGGWFDWMVPTLLLWLVNGVIVLSVFVKLLVHGEPVIRPHSRPSVTFWRHRKQADLDLAKGDFAAAAANLQTCLSVLGRALPTSRLDLACSLSWNVIRYSLQKLRLVRWLLKKVFQRWRATPATAAGFEDEAKSSARDAALAYHRLHQLHITGKLPAGSACSDVHMALCAVNLAECAEEKIPPSTLIEIHLTAAMGLKTRCGGKLGFLASYFLNRAQSLCGPEHSTVPDSLRWLCHPLGQKFFMERSWSIKSAAKESLYCAQRSPADPIAQVHQAFCKNLLERAVESLVKPQVKKKAGDQEEESCEFSSALEYLKLLHSFVDSVGFVTSPFSSSSVLRSALGPDVICRWWTSAVTMAISWLQGDDAAVRSRFTEVERVPKALEVTESPLVKAVFYTCRAMHASLSGKADGQQNSFCHCERASGHLWSSLNVSGTTSDPSLNHVVQLFTCDLLLSLRTALWQKQASASQLLGETYHASGTELAGFQRDLGSLRRLAHSFRPAYRKVFLHEATVRLMAGASPTRTHQLLEHSLRRRPTQNTKHGEVDTWPGQRERATAILLACRHLPLSFLSSPGQRAVLLAEAARTLEKDLPSVSQTVSPSVFLPPPRAVRMKARLIVLSCYLPRLLDHFGPVGPWAELLNTAVVNPWSKPRRAEKRDGLSRNGALLSWKQRGALRAPPSPLETVSLSASGFLCCCYVSFLFLFLIRLSLGTRSLHQRAFRILDLIDAPLFIQMFLYVCAQACRDAGQSCCGIFVPLPGSALPPLCLTKPCSLFFHPYKGQPGREGAQPWGGGWEGGRGRSRDG</sequence>
<evidence type="ECO:0000256" key="9">
    <source>
        <dbReference type="ARBA" id="ARBA00023015"/>
    </source>
</evidence>
<dbReference type="CDD" id="cd18922">
    <property type="entry name" value="bHLHzip_SREBP2"/>
    <property type="match status" value="1"/>
</dbReference>
<dbReference type="GO" id="GO:0005654">
    <property type="term" value="C:nucleoplasm"/>
    <property type="evidence" value="ECO:0007669"/>
    <property type="project" value="Ensembl"/>
</dbReference>
<keyword evidence="18" id="KW-0539">Nucleus</keyword>
<comment type="similarity">
    <text evidence="20">Belongs to the SREBP family.</text>
</comment>
<proteinExistence type="inferred from homology"/>
<accession>A0A8C6HGM0</accession>
<dbReference type="SMART" id="SM00353">
    <property type="entry name" value="HLH"/>
    <property type="match status" value="1"/>
</dbReference>
<evidence type="ECO:0000259" key="26">
    <source>
        <dbReference type="PROSITE" id="PS50888"/>
    </source>
</evidence>
<dbReference type="GO" id="GO:0090370">
    <property type="term" value="P:negative regulation of cholesterol efflux"/>
    <property type="evidence" value="ECO:0007669"/>
    <property type="project" value="Ensembl"/>
</dbReference>
<evidence type="ECO:0000256" key="25">
    <source>
        <dbReference type="SAM" id="Phobius"/>
    </source>
</evidence>
<dbReference type="GeneTree" id="ENSGT00940000157339"/>
<keyword evidence="12" id="KW-0238">DNA-binding</keyword>
<evidence type="ECO:0000256" key="10">
    <source>
        <dbReference type="ARBA" id="ARBA00023034"/>
    </source>
</evidence>
<keyword evidence="11" id="KW-0443">Lipid metabolism</keyword>
<dbReference type="GO" id="GO:0045944">
    <property type="term" value="P:positive regulation of transcription by RNA polymerase II"/>
    <property type="evidence" value="ECO:0007669"/>
    <property type="project" value="Ensembl"/>
</dbReference>
<dbReference type="GO" id="GO:0009267">
    <property type="term" value="P:cellular response to starvation"/>
    <property type="evidence" value="ECO:0007669"/>
    <property type="project" value="Ensembl"/>
</dbReference>
<dbReference type="GO" id="GO:0001227">
    <property type="term" value="F:DNA-binding transcription repressor activity, RNA polymerase II-specific"/>
    <property type="evidence" value="ECO:0007669"/>
    <property type="project" value="Ensembl"/>
</dbReference>
<evidence type="ECO:0000256" key="1">
    <source>
        <dbReference type="ARBA" id="ARBA00004123"/>
    </source>
</evidence>
<protein>
    <recommendedName>
        <fullName evidence="21">Sterol regulatory element-binding protein 2</fullName>
    </recommendedName>
    <alternativeName>
        <fullName evidence="22">Sterol regulatory element-binding transcription factor 2</fullName>
    </alternativeName>
</protein>
<dbReference type="GO" id="GO:0032937">
    <property type="term" value="C:SREBP-SCAP-Insig complex"/>
    <property type="evidence" value="ECO:0007669"/>
    <property type="project" value="Ensembl"/>
</dbReference>
<dbReference type="InterPro" id="IPR003006">
    <property type="entry name" value="Ig/MHC_CS"/>
</dbReference>
<evidence type="ECO:0000256" key="19">
    <source>
        <dbReference type="ARBA" id="ARBA00023329"/>
    </source>
</evidence>
<dbReference type="GO" id="GO:1902895">
    <property type="term" value="P:positive regulation of miRNA transcription"/>
    <property type="evidence" value="ECO:0007669"/>
    <property type="project" value="Ensembl"/>
</dbReference>
<evidence type="ECO:0000256" key="21">
    <source>
        <dbReference type="ARBA" id="ARBA00039750"/>
    </source>
</evidence>
<evidence type="ECO:0000256" key="17">
    <source>
        <dbReference type="ARBA" id="ARBA00023221"/>
    </source>
</evidence>
<dbReference type="GO" id="GO:0000139">
    <property type="term" value="C:Golgi membrane"/>
    <property type="evidence" value="ECO:0007669"/>
    <property type="project" value="UniProtKB-SubCell"/>
</dbReference>
<evidence type="ECO:0000256" key="22">
    <source>
        <dbReference type="ARBA" id="ARBA00042214"/>
    </source>
</evidence>
<dbReference type="GO" id="GO:0008203">
    <property type="term" value="P:cholesterol metabolic process"/>
    <property type="evidence" value="ECO:0007669"/>
    <property type="project" value="UniProtKB-KW"/>
</dbReference>
<dbReference type="GO" id="GO:1900222">
    <property type="term" value="P:negative regulation of amyloid-beta clearance"/>
    <property type="evidence" value="ECO:0007669"/>
    <property type="project" value="Ensembl"/>
</dbReference>
<keyword evidence="7" id="KW-0256">Endoplasmic reticulum</keyword>
<evidence type="ECO:0000256" key="20">
    <source>
        <dbReference type="ARBA" id="ARBA00038460"/>
    </source>
</evidence>
<keyword evidence="13 25" id="KW-0472">Membrane</keyword>
<comment type="subcellular location">
    <subcellularLocation>
        <location evidence="3">Cytoplasmic vesicle</location>
        <location evidence="3">COPII-coated vesicle membrane</location>
        <topology evidence="3">Multi-pass membrane protein</topology>
    </subcellularLocation>
    <subcellularLocation>
        <location evidence="2">Endoplasmic reticulum membrane</location>
        <topology evidence="2">Multi-pass membrane protein</topology>
    </subcellularLocation>
    <subcellularLocation>
        <location evidence="4">Golgi apparatus membrane</location>
        <topology evidence="4">Multi-pass membrane protein</topology>
    </subcellularLocation>
    <subcellularLocation>
        <location evidence="1">Nucleus</location>
    </subcellularLocation>
</comment>
<name>A0A8C6HGM0_MUSSI</name>
<keyword evidence="14" id="KW-0010">Activator</keyword>
<keyword evidence="8 25" id="KW-1133">Transmembrane helix</keyword>